<reference evidence="1 2" key="1">
    <citation type="journal article" date="2019" name="Sci. Rep.">
        <title>Orb-weaving spider Araneus ventricosus genome elucidates the spidroin gene catalogue.</title>
        <authorList>
            <person name="Kono N."/>
            <person name="Nakamura H."/>
            <person name="Ohtoshi R."/>
            <person name="Moran D.A.P."/>
            <person name="Shinohara A."/>
            <person name="Yoshida Y."/>
            <person name="Fujiwara M."/>
            <person name="Mori M."/>
            <person name="Tomita M."/>
            <person name="Arakawa K."/>
        </authorList>
    </citation>
    <scope>NUCLEOTIDE SEQUENCE [LARGE SCALE GENOMIC DNA]</scope>
</reference>
<comment type="caution">
    <text evidence="1">The sequence shown here is derived from an EMBL/GenBank/DDBJ whole genome shotgun (WGS) entry which is preliminary data.</text>
</comment>
<evidence type="ECO:0000313" key="2">
    <source>
        <dbReference type="Proteomes" id="UP000499080"/>
    </source>
</evidence>
<evidence type="ECO:0000313" key="1">
    <source>
        <dbReference type="EMBL" id="GBN80092.1"/>
    </source>
</evidence>
<sequence length="98" mass="11642">MCNNYAAYHSMLHSEGTPRYEKKWIAMDAVHLTETQHYFDFGDEGTIVCHSLPNCTNILKPVIHFTDKLDILEREKEKDIRIYGNRPNGLWWLEFRLD</sequence>
<gene>
    <name evidence="1" type="ORF">AVEN_41228_1</name>
</gene>
<dbReference type="EMBL" id="BGPR01018772">
    <property type="protein sequence ID" value="GBN80092.1"/>
    <property type="molecule type" value="Genomic_DNA"/>
</dbReference>
<organism evidence="1 2">
    <name type="scientific">Araneus ventricosus</name>
    <name type="common">Orbweaver spider</name>
    <name type="synonym">Epeira ventricosa</name>
    <dbReference type="NCBI Taxonomy" id="182803"/>
    <lineage>
        <taxon>Eukaryota</taxon>
        <taxon>Metazoa</taxon>
        <taxon>Ecdysozoa</taxon>
        <taxon>Arthropoda</taxon>
        <taxon>Chelicerata</taxon>
        <taxon>Arachnida</taxon>
        <taxon>Araneae</taxon>
        <taxon>Araneomorphae</taxon>
        <taxon>Entelegynae</taxon>
        <taxon>Araneoidea</taxon>
        <taxon>Araneidae</taxon>
        <taxon>Araneus</taxon>
    </lineage>
</organism>
<proteinExistence type="predicted"/>
<keyword evidence="2" id="KW-1185">Reference proteome</keyword>
<dbReference type="AlphaFoldDB" id="A0A4Y2RW49"/>
<dbReference type="Proteomes" id="UP000499080">
    <property type="component" value="Unassembled WGS sequence"/>
</dbReference>
<name>A0A4Y2RW49_ARAVE</name>
<accession>A0A4Y2RW49</accession>
<protein>
    <submittedName>
        <fullName evidence="1">Uncharacterized protein</fullName>
    </submittedName>
</protein>